<dbReference type="SUPFAM" id="SSF57850">
    <property type="entry name" value="RING/U-box"/>
    <property type="match status" value="1"/>
</dbReference>
<dbReference type="InterPro" id="IPR013083">
    <property type="entry name" value="Znf_RING/FYVE/PHD"/>
</dbReference>
<evidence type="ECO:0000256" key="6">
    <source>
        <dbReference type="ARBA" id="ARBA00034460"/>
    </source>
</evidence>
<dbReference type="PROSITE" id="PS50089">
    <property type="entry name" value="ZF_RING_2"/>
    <property type="match status" value="1"/>
</dbReference>
<accession>A0A670HYH7</accession>
<dbReference type="InterPro" id="IPR001841">
    <property type="entry name" value="Znf_RING"/>
</dbReference>
<dbReference type="PRINTS" id="PR01407">
    <property type="entry name" value="BUTYPHLNCDUF"/>
</dbReference>
<dbReference type="InterPro" id="IPR003879">
    <property type="entry name" value="Butyrophylin_SPRY"/>
</dbReference>
<keyword evidence="4 7" id="KW-0863">Zinc-finger</keyword>
<reference evidence="10" key="2">
    <citation type="submission" date="2025-08" db="UniProtKB">
        <authorList>
            <consortium name="Ensembl"/>
        </authorList>
    </citation>
    <scope>IDENTIFICATION</scope>
</reference>
<name>A0A670HYH7_PODMU</name>
<dbReference type="InterPro" id="IPR006574">
    <property type="entry name" value="PRY"/>
</dbReference>
<dbReference type="Gene3D" id="3.30.40.10">
    <property type="entry name" value="Zinc/RING finger domain, C3HC4 (zinc finger)"/>
    <property type="match status" value="1"/>
</dbReference>
<protein>
    <submittedName>
        <fullName evidence="10">Uncharacterized protein</fullName>
    </submittedName>
</protein>
<keyword evidence="5" id="KW-0862">Zinc</keyword>
<evidence type="ECO:0000256" key="4">
    <source>
        <dbReference type="ARBA" id="ARBA00022771"/>
    </source>
</evidence>
<dbReference type="Pfam" id="PF00622">
    <property type="entry name" value="SPRY"/>
    <property type="match status" value="1"/>
</dbReference>
<dbReference type="Ensembl" id="ENSPMRT00000005066.1">
    <property type="protein sequence ID" value="ENSPMRP00000004754.1"/>
    <property type="gene ID" value="ENSPMRG00000003255.1"/>
</dbReference>
<dbReference type="PROSITE" id="PS00518">
    <property type="entry name" value="ZF_RING_1"/>
    <property type="match status" value="1"/>
</dbReference>
<keyword evidence="3" id="KW-0479">Metal-binding</keyword>
<keyword evidence="2" id="KW-0528">Neurotoxin</keyword>
<dbReference type="Gene3D" id="2.60.120.920">
    <property type="match status" value="1"/>
</dbReference>
<evidence type="ECO:0000256" key="2">
    <source>
        <dbReference type="ARBA" id="ARBA00022699"/>
    </source>
</evidence>
<dbReference type="InterPro" id="IPR001870">
    <property type="entry name" value="B30.2/SPRY"/>
</dbReference>
<reference evidence="10 11" key="1">
    <citation type="journal article" date="2019" name="Proc. Natl. Acad. Sci. U.S.A.">
        <title>Regulatory changes in pterin and carotenoid genes underlie balanced color polymorphisms in the wall lizard.</title>
        <authorList>
            <person name="Andrade P."/>
            <person name="Pinho C."/>
            <person name="Perez I de Lanuza G."/>
            <person name="Afonso S."/>
            <person name="Brejcha J."/>
            <person name="Rubin C.J."/>
            <person name="Wallerman O."/>
            <person name="Pereira P."/>
            <person name="Sabatino S.J."/>
            <person name="Bellati A."/>
            <person name="Pellitteri-Rosa D."/>
            <person name="Bosakova Z."/>
            <person name="Bunikis I."/>
            <person name="Carretero M.A."/>
            <person name="Feiner N."/>
            <person name="Marsik P."/>
            <person name="Pauperio F."/>
            <person name="Salvi D."/>
            <person name="Soler L."/>
            <person name="While G.M."/>
            <person name="Uller T."/>
            <person name="Font E."/>
            <person name="Andersson L."/>
            <person name="Carneiro M."/>
        </authorList>
    </citation>
    <scope>NUCLEOTIDE SEQUENCE</scope>
</reference>
<dbReference type="InterPro" id="IPR043136">
    <property type="entry name" value="B30.2/SPRY_sf"/>
</dbReference>
<comment type="function">
    <text evidence="6">Neurotoxin that produces dose-dependent hypolocomotion and hyperalgesia in mice. May directly act on the central nervous system, as it is 6500-fold more potent when administered intracerebroventricularly than intraperitoneal.</text>
</comment>
<keyword evidence="11" id="KW-1185">Reference proteome</keyword>
<feature type="domain" description="RING-type" evidence="8">
    <location>
        <begin position="29"/>
        <end position="70"/>
    </location>
</feature>
<evidence type="ECO:0000256" key="1">
    <source>
        <dbReference type="ARBA" id="ARBA00009651"/>
    </source>
</evidence>
<evidence type="ECO:0000313" key="10">
    <source>
        <dbReference type="Ensembl" id="ENSPMRP00000004754.1"/>
    </source>
</evidence>
<dbReference type="PROSITE" id="PS50188">
    <property type="entry name" value="B302_SPRY"/>
    <property type="match status" value="1"/>
</dbReference>
<dbReference type="SUPFAM" id="SSF49899">
    <property type="entry name" value="Concanavalin A-like lectins/glucanases"/>
    <property type="match status" value="1"/>
</dbReference>
<dbReference type="InterPro" id="IPR017907">
    <property type="entry name" value="Znf_RING_CS"/>
</dbReference>
<dbReference type="GO" id="GO:0008270">
    <property type="term" value="F:zinc ion binding"/>
    <property type="evidence" value="ECO:0007669"/>
    <property type="project" value="UniProtKB-KW"/>
</dbReference>
<dbReference type="SMART" id="SM00449">
    <property type="entry name" value="SPRY"/>
    <property type="match status" value="1"/>
</dbReference>
<dbReference type="Proteomes" id="UP000472272">
    <property type="component" value="Chromosome 2"/>
</dbReference>
<dbReference type="PANTHER" id="PTHR24103">
    <property type="entry name" value="E3 UBIQUITIN-PROTEIN LIGASE TRIM"/>
    <property type="match status" value="1"/>
</dbReference>
<evidence type="ECO:0000259" key="9">
    <source>
        <dbReference type="PROSITE" id="PS50188"/>
    </source>
</evidence>
<sequence>FLQKRLSLDRSEAMADEKRRKSFQQEVTCPICLCYYTSPVVLDCGHCFCRMCIVRCWEEPGRDSRCPECRSTVKTLKCITWQQLDYDSCSLLFVPPPHKKTPIAKVTLDPETAHPQLILSADGLSVTCGDMREEVPDNPKRFNQLTVVLGREAFTEGRYSWEVTVGNEEEWALGVARKSVRRKGMFNFTPQEGVWAMGKWRGQYRALSDNPYHLHPSGELRRIRVTLNYTGQRVAFFDVDRGIALLAFAGGSFSGEDLLPFFWYKMTLSPNMDSFSPWVSLFGGGVVIELL</sequence>
<evidence type="ECO:0000313" key="11">
    <source>
        <dbReference type="Proteomes" id="UP000472272"/>
    </source>
</evidence>
<reference evidence="10" key="3">
    <citation type="submission" date="2025-09" db="UniProtKB">
        <authorList>
            <consortium name="Ensembl"/>
        </authorList>
    </citation>
    <scope>IDENTIFICATION</scope>
</reference>
<dbReference type="Pfam" id="PF15227">
    <property type="entry name" value="zf-C3HC4_4"/>
    <property type="match status" value="1"/>
</dbReference>
<comment type="similarity">
    <text evidence="1">Belongs to the ohanin/vespryn family.</text>
</comment>
<evidence type="ECO:0000256" key="3">
    <source>
        <dbReference type="ARBA" id="ARBA00022723"/>
    </source>
</evidence>
<feature type="domain" description="B30.2/SPRY" evidence="9">
    <location>
        <begin position="86"/>
        <end position="280"/>
    </location>
</feature>
<dbReference type="InterPro" id="IPR050143">
    <property type="entry name" value="TRIM/RBCC"/>
</dbReference>
<dbReference type="Pfam" id="PF13765">
    <property type="entry name" value="PRY"/>
    <property type="match status" value="1"/>
</dbReference>
<dbReference type="InterPro" id="IPR003877">
    <property type="entry name" value="SPRY_dom"/>
</dbReference>
<dbReference type="GeneTree" id="ENSGT01030000234669"/>
<organism evidence="10 11">
    <name type="scientific">Podarcis muralis</name>
    <name type="common">Wall lizard</name>
    <name type="synonym">Lacerta muralis</name>
    <dbReference type="NCBI Taxonomy" id="64176"/>
    <lineage>
        <taxon>Eukaryota</taxon>
        <taxon>Metazoa</taxon>
        <taxon>Chordata</taxon>
        <taxon>Craniata</taxon>
        <taxon>Vertebrata</taxon>
        <taxon>Euteleostomi</taxon>
        <taxon>Lepidosauria</taxon>
        <taxon>Squamata</taxon>
        <taxon>Bifurcata</taxon>
        <taxon>Unidentata</taxon>
        <taxon>Episquamata</taxon>
        <taxon>Laterata</taxon>
        <taxon>Lacertibaenia</taxon>
        <taxon>Lacertidae</taxon>
        <taxon>Podarcis</taxon>
    </lineage>
</organism>
<dbReference type="FunFam" id="2.60.120.920:FF:000004">
    <property type="entry name" value="Butyrophilin subfamily 1 member A1"/>
    <property type="match status" value="1"/>
</dbReference>
<dbReference type="SMART" id="SM00184">
    <property type="entry name" value="RING"/>
    <property type="match status" value="1"/>
</dbReference>
<keyword evidence="2" id="KW-0800">Toxin</keyword>
<dbReference type="InterPro" id="IPR013320">
    <property type="entry name" value="ConA-like_dom_sf"/>
</dbReference>
<proteinExistence type="inferred from homology"/>
<evidence type="ECO:0000256" key="7">
    <source>
        <dbReference type="PROSITE-ProRule" id="PRU00175"/>
    </source>
</evidence>
<dbReference type="AlphaFoldDB" id="A0A670HYH7"/>
<evidence type="ECO:0000259" key="8">
    <source>
        <dbReference type="PROSITE" id="PS50089"/>
    </source>
</evidence>
<dbReference type="SMART" id="SM00589">
    <property type="entry name" value="PRY"/>
    <property type="match status" value="1"/>
</dbReference>
<evidence type="ECO:0000256" key="5">
    <source>
        <dbReference type="ARBA" id="ARBA00022833"/>
    </source>
</evidence>